<dbReference type="Proteomes" id="UP000651475">
    <property type="component" value="Unassembled WGS sequence"/>
</dbReference>
<dbReference type="InterPro" id="IPR010921">
    <property type="entry name" value="Trp_repressor/repl_initiator"/>
</dbReference>
<gene>
    <name evidence="1" type="ORF">H8S65_20365</name>
</gene>
<proteinExistence type="predicted"/>
<dbReference type="SUPFAM" id="SSF48295">
    <property type="entry name" value="TrpR-like"/>
    <property type="match status" value="1"/>
</dbReference>
<reference evidence="1 2" key="1">
    <citation type="submission" date="2020-08" db="EMBL/GenBank/DDBJ databases">
        <title>Genome public.</title>
        <authorList>
            <person name="Liu C."/>
            <person name="Sun Q."/>
        </authorList>
    </citation>
    <scope>NUCLEOTIDE SEQUENCE [LARGE SCALE GENOMIC DNA]</scope>
    <source>
        <strain evidence="1 2">NSJ-79</strain>
    </source>
</reference>
<dbReference type="EMBL" id="JACOOJ010000071">
    <property type="protein sequence ID" value="MBC5635094.1"/>
    <property type="molecule type" value="Genomic_DNA"/>
</dbReference>
<accession>A0ABR7DUP2</accession>
<evidence type="ECO:0000313" key="1">
    <source>
        <dbReference type="EMBL" id="MBC5635094.1"/>
    </source>
</evidence>
<keyword evidence="2" id="KW-1185">Reference proteome</keyword>
<sequence length="97" mass="11254">MCKSEIFAKILRIVSEETEISTSDILSSSKETDVVDARYLLVYLLHERGFYPSQIALHVCKTKRSINYILSSFSDRIQGGKILRIQYENIKKLLRNK</sequence>
<evidence type="ECO:0000313" key="2">
    <source>
        <dbReference type="Proteomes" id="UP000651475"/>
    </source>
</evidence>
<comment type="caution">
    <text evidence="1">The sequence shown here is derived from an EMBL/GenBank/DDBJ whole genome shotgun (WGS) entry which is preliminary data.</text>
</comment>
<evidence type="ECO:0008006" key="3">
    <source>
        <dbReference type="Google" id="ProtNLM"/>
    </source>
</evidence>
<name>A0ABR7DUP2_9BACT</name>
<protein>
    <recommendedName>
        <fullName evidence="3">Chromosomal replication initiator DnaA C-terminal domain-containing protein</fullName>
    </recommendedName>
</protein>
<dbReference type="Gene3D" id="1.10.1750.10">
    <property type="match status" value="1"/>
</dbReference>
<organism evidence="1 2">
    <name type="scientific">Parabacteroides hominis</name>
    <dbReference type="NCBI Taxonomy" id="2763057"/>
    <lineage>
        <taxon>Bacteria</taxon>
        <taxon>Pseudomonadati</taxon>
        <taxon>Bacteroidota</taxon>
        <taxon>Bacteroidia</taxon>
        <taxon>Bacteroidales</taxon>
        <taxon>Tannerellaceae</taxon>
        <taxon>Parabacteroides</taxon>
    </lineage>
</organism>